<accession>K9DL52</accession>
<dbReference type="GO" id="GO:0003677">
    <property type="term" value="F:DNA binding"/>
    <property type="evidence" value="ECO:0007669"/>
    <property type="project" value="InterPro"/>
</dbReference>
<dbReference type="GO" id="GO:0015074">
    <property type="term" value="P:DNA integration"/>
    <property type="evidence" value="ECO:0007669"/>
    <property type="project" value="InterPro"/>
</dbReference>
<dbReference type="Proteomes" id="UP000009874">
    <property type="component" value="Unassembled WGS sequence"/>
</dbReference>
<dbReference type="eggNOG" id="COG0582">
    <property type="taxonomic scope" value="Bacteria"/>
</dbReference>
<dbReference type="HOGENOM" id="CLU_032384_0_0_4"/>
<reference evidence="2 3" key="1">
    <citation type="submission" date="2012-09" db="EMBL/GenBank/DDBJ databases">
        <title>The Genome Sequence of Massilia timonae CCUG 45783.</title>
        <authorList>
            <consortium name="The Broad Institute Genome Sequencing Platform"/>
            <person name="Earl A."/>
            <person name="Ward D."/>
            <person name="Feldgarden M."/>
            <person name="Gevers D."/>
            <person name="Huys G."/>
            <person name="Walker B."/>
            <person name="Young S.K."/>
            <person name="Zeng Q."/>
            <person name="Gargeya S."/>
            <person name="Fitzgerald M."/>
            <person name="Haas B."/>
            <person name="Abouelleil A."/>
            <person name="Alvarado L."/>
            <person name="Arachchi H.M."/>
            <person name="Berlin A.M."/>
            <person name="Chapman S.B."/>
            <person name="Goldberg J."/>
            <person name="Griggs A."/>
            <person name="Gujja S."/>
            <person name="Hansen M."/>
            <person name="Howarth C."/>
            <person name="Imamovic A."/>
            <person name="Larimer J."/>
            <person name="McCowen C."/>
            <person name="Montmayeur A."/>
            <person name="Murphy C."/>
            <person name="Neiman D."/>
            <person name="Pearson M."/>
            <person name="Priest M."/>
            <person name="Roberts A."/>
            <person name="Saif S."/>
            <person name="Shea T."/>
            <person name="Sisk P."/>
            <person name="Sykes S."/>
            <person name="Wortman J."/>
            <person name="Nusbaum C."/>
            <person name="Birren B."/>
        </authorList>
    </citation>
    <scope>NUCLEOTIDE SEQUENCE [LARGE SCALE GENOMIC DNA]</scope>
    <source>
        <strain evidence="2 3">CCUG 45783</strain>
    </source>
</reference>
<organism evidence="2 3">
    <name type="scientific">Massilia timonae CCUG 45783</name>
    <dbReference type="NCBI Taxonomy" id="883126"/>
    <lineage>
        <taxon>Bacteria</taxon>
        <taxon>Pseudomonadati</taxon>
        <taxon>Pseudomonadota</taxon>
        <taxon>Betaproteobacteria</taxon>
        <taxon>Burkholderiales</taxon>
        <taxon>Oxalobacteraceae</taxon>
        <taxon>Telluria group</taxon>
        <taxon>Massilia</taxon>
    </lineage>
</organism>
<dbReference type="SUPFAM" id="SSF56349">
    <property type="entry name" value="DNA breaking-rejoining enzymes"/>
    <property type="match status" value="1"/>
</dbReference>
<evidence type="ECO:0008006" key="4">
    <source>
        <dbReference type="Google" id="ProtNLM"/>
    </source>
</evidence>
<keyword evidence="1" id="KW-0233">DNA recombination</keyword>
<comment type="caution">
    <text evidence="2">The sequence shown here is derived from an EMBL/GenBank/DDBJ whole genome shotgun (WGS) entry which is preliminary data.</text>
</comment>
<gene>
    <name evidence="2" type="ORF">HMPREF9710_05217</name>
</gene>
<evidence type="ECO:0000256" key="1">
    <source>
        <dbReference type="ARBA" id="ARBA00023172"/>
    </source>
</evidence>
<protein>
    <recommendedName>
        <fullName evidence="4">Tyr recombinase domain-containing protein</fullName>
    </recommendedName>
</protein>
<sequence length="595" mass="67785">MKVKSASRSKWVFESSALYDGEDSTIAWSKLIPQSMGTKHQRAYLMRSMKGFFAASSSSIITGTQYDQSTLQVRYRHIVTLVRWMVARDIWRLSALTENEFVEFMQERRGKFTTSRPAEASIDNWLTVAEQMWLHRRKYVGAIRFDPIMLKSEIYARCRPINARPFKAIPEDAALPLIRDALEWIEKYGPYVEKVTTQYWESKISQVGLTSTEKYARSKVFFAELESDDMFVTIKRMLAPNTTKGYDILTKAVMHTQGATIVVLLFVLGLRNRELVRLDYDCVIAENEPSGIAYYVEGIAAKKGGQRRRWAIFDPIVHIIQNAAASSAILRKYSGGKALFLNGRRPLASPYLKVTRIEPQSVANRMRDFATAPYRRGSPRISRLHPHAARKTFSRFAVKRDKHALEPMAWQYGHAYAEFTDGVYVGSDIELVEMMQEEERAELARSLEALLISEKIAGKAGAALQTAREELLQHPQFKGKAGLQMLIKRLIAEKVRIAPCDWGFCVYSMQISACEGTEAGPNIAKRSPEICAGCANFVVSEKNLQWWNDRALRDERYLREPNIPEQSVTVVSRRLAVSQRVLASIQVSQRLEVEK</sequence>
<name>K9DL52_9BURK</name>
<evidence type="ECO:0000313" key="3">
    <source>
        <dbReference type="Proteomes" id="UP000009874"/>
    </source>
</evidence>
<keyword evidence="3" id="KW-1185">Reference proteome</keyword>
<dbReference type="AlphaFoldDB" id="K9DL52"/>
<dbReference type="GO" id="GO:0006310">
    <property type="term" value="P:DNA recombination"/>
    <property type="evidence" value="ECO:0007669"/>
    <property type="project" value="UniProtKB-KW"/>
</dbReference>
<evidence type="ECO:0000313" key="2">
    <source>
        <dbReference type="EMBL" id="EKU79512.1"/>
    </source>
</evidence>
<dbReference type="InterPro" id="IPR013762">
    <property type="entry name" value="Integrase-like_cat_sf"/>
</dbReference>
<proteinExistence type="predicted"/>
<dbReference type="EMBL" id="AGZI01000070">
    <property type="protein sequence ID" value="EKU79512.1"/>
    <property type="molecule type" value="Genomic_DNA"/>
</dbReference>
<dbReference type="PATRIC" id="fig|883126.3.peg.5279"/>
<dbReference type="InterPro" id="IPR011010">
    <property type="entry name" value="DNA_brk_join_enz"/>
</dbReference>
<dbReference type="Gene3D" id="1.10.443.10">
    <property type="entry name" value="Intergrase catalytic core"/>
    <property type="match status" value="1"/>
</dbReference>